<keyword evidence="4 10" id="KW-0812">Transmembrane</keyword>
<evidence type="ECO:0000256" key="2">
    <source>
        <dbReference type="ARBA" id="ARBA00022448"/>
    </source>
</evidence>
<keyword evidence="9" id="KW-0175">Coiled coil</keyword>
<evidence type="ECO:0000256" key="5">
    <source>
        <dbReference type="ARBA" id="ARBA00022927"/>
    </source>
</evidence>
<proteinExistence type="inferred from homology"/>
<dbReference type="AlphaFoldDB" id="A0A0F8Y9F8"/>
<dbReference type="InterPro" id="IPR006312">
    <property type="entry name" value="TatA/E"/>
</dbReference>
<evidence type="ECO:0000256" key="3">
    <source>
        <dbReference type="ARBA" id="ARBA00022475"/>
    </source>
</evidence>
<evidence type="ECO:0000256" key="9">
    <source>
        <dbReference type="SAM" id="Coils"/>
    </source>
</evidence>
<keyword evidence="7" id="KW-0811">Translocation</keyword>
<keyword evidence="2" id="KW-0813">Transport</keyword>
<feature type="transmembrane region" description="Helical" evidence="10">
    <location>
        <begin position="6"/>
        <end position="22"/>
    </location>
</feature>
<dbReference type="GO" id="GO:0043953">
    <property type="term" value="P:protein transport by the Tat complex"/>
    <property type="evidence" value="ECO:0007669"/>
    <property type="project" value="InterPro"/>
</dbReference>
<dbReference type="Gene3D" id="1.20.5.3310">
    <property type="match status" value="1"/>
</dbReference>
<dbReference type="PANTHER" id="PTHR42982">
    <property type="entry name" value="SEC-INDEPENDENT PROTEIN TRANSLOCASE PROTEIN TATA"/>
    <property type="match status" value="1"/>
</dbReference>
<comment type="subcellular location">
    <subcellularLocation>
        <location evidence="1">Cell membrane</location>
        <topology evidence="1">Single-pass membrane protein</topology>
    </subcellularLocation>
</comment>
<reference evidence="11" key="1">
    <citation type="journal article" date="2015" name="Nature">
        <title>Complex archaea that bridge the gap between prokaryotes and eukaryotes.</title>
        <authorList>
            <person name="Spang A."/>
            <person name="Saw J.H."/>
            <person name="Jorgensen S.L."/>
            <person name="Zaremba-Niedzwiedzka K."/>
            <person name="Martijn J."/>
            <person name="Lind A.E."/>
            <person name="van Eijk R."/>
            <person name="Schleper C."/>
            <person name="Guy L."/>
            <person name="Ettema T.J."/>
        </authorList>
    </citation>
    <scope>NUCLEOTIDE SEQUENCE</scope>
</reference>
<dbReference type="Pfam" id="PF02416">
    <property type="entry name" value="TatA_B_E"/>
    <property type="match status" value="1"/>
</dbReference>
<keyword evidence="3" id="KW-1003">Cell membrane</keyword>
<gene>
    <name evidence="11" type="ORF">LCGC14_3122010</name>
</gene>
<feature type="coiled-coil region" evidence="9">
    <location>
        <begin position="36"/>
        <end position="63"/>
    </location>
</feature>
<dbReference type="PANTHER" id="PTHR42982:SF1">
    <property type="entry name" value="SEC-INDEPENDENT PROTEIN TRANSLOCASE PROTEIN TATA"/>
    <property type="match status" value="1"/>
</dbReference>
<name>A0A0F8Y9F8_9ZZZZ</name>
<sequence>MFGIPGGWEWIIILIIALLFFGKKIPSTMRSIGKGVVEFKKGLKDVEDEVDEVKKDIKEIDDKDVDVK</sequence>
<evidence type="ECO:0000256" key="6">
    <source>
        <dbReference type="ARBA" id="ARBA00022989"/>
    </source>
</evidence>
<comment type="caution">
    <text evidence="11">The sequence shown here is derived from an EMBL/GenBank/DDBJ whole genome shotgun (WGS) entry which is preliminary data.</text>
</comment>
<protein>
    <recommendedName>
        <fullName evidence="12">Sec-independent protein translocase protein TatA</fullName>
    </recommendedName>
</protein>
<dbReference type="EMBL" id="LAZR01067870">
    <property type="protein sequence ID" value="KKK50739.1"/>
    <property type="molecule type" value="Genomic_DNA"/>
</dbReference>
<organism evidence="11">
    <name type="scientific">marine sediment metagenome</name>
    <dbReference type="NCBI Taxonomy" id="412755"/>
    <lineage>
        <taxon>unclassified sequences</taxon>
        <taxon>metagenomes</taxon>
        <taxon>ecological metagenomes</taxon>
    </lineage>
</organism>
<evidence type="ECO:0000256" key="8">
    <source>
        <dbReference type="ARBA" id="ARBA00023136"/>
    </source>
</evidence>
<keyword evidence="5" id="KW-0653">Protein transport</keyword>
<keyword evidence="8 10" id="KW-0472">Membrane</keyword>
<dbReference type="InterPro" id="IPR003369">
    <property type="entry name" value="TatA/B/E"/>
</dbReference>
<evidence type="ECO:0000256" key="4">
    <source>
        <dbReference type="ARBA" id="ARBA00022692"/>
    </source>
</evidence>
<dbReference type="GO" id="GO:0005886">
    <property type="term" value="C:plasma membrane"/>
    <property type="evidence" value="ECO:0007669"/>
    <property type="project" value="UniProtKB-SubCell"/>
</dbReference>
<evidence type="ECO:0000256" key="7">
    <source>
        <dbReference type="ARBA" id="ARBA00023010"/>
    </source>
</evidence>
<evidence type="ECO:0000256" key="1">
    <source>
        <dbReference type="ARBA" id="ARBA00004162"/>
    </source>
</evidence>
<evidence type="ECO:0000256" key="10">
    <source>
        <dbReference type="SAM" id="Phobius"/>
    </source>
</evidence>
<accession>A0A0F8Y9F8</accession>
<dbReference type="NCBIfam" id="TIGR01411">
    <property type="entry name" value="tatAE"/>
    <property type="match status" value="1"/>
</dbReference>
<dbReference type="HAMAP" id="MF_00236">
    <property type="entry name" value="TatA_E"/>
    <property type="match status" value="1"/>
</dbReference>
<evidence type="ECO:0008006" key="12">
    <source>
        <dbReference type="Google" id="ProtNLM"/>
    </source>
</evidence>
<evidence type="ECO:0000313" key="11">
    <source>
        <dbReference type="EMBL" id="KKK50739.1"/>
    </source>
</evidence>
<keyword evidence="6 10" id="KW-1133">Transmembrane helix</keyword>